<protein>
    <recommendedName>
        <fullName evidence="2">Inner membrane protein YgaP-like transmembrane domain-containing protein</fullName>
    </recommendedName>
</protein>
<gene>
    <name evidence="3" type="ORF">SAOR_08835</name>
</gene>
<dbReference type="InterPro" id="IPR021309">
    <property type="entry name" value="YgaP-like_TM"/>
</dbReference>
<keyword evidence="1" id="KW-0812">Transmembrane</keyword>
<dbReference type="Pfam" id="PF11127">
    <property type="entry name" value="YgaP-like_TM"/>
    <property type="match status" value="1"/>
</dbReference>
<keyword evidence="1" id="KW-0472">Membrane</keyword>
<evidence type="ECO:0000256" key="1">
    <source>
        <dbReference type="SAM" id="Phobius"/>
    </source>
</evidence>
<evidence type="ECO:0000313" key="4">
    <source>
        <dbReference type="Proteomes" id="UP000283993"/>
    </source>
</evidence>
<dbReference type="Proteomes" id="UP000283993">
    <property type="component" value="Unassembled WGS sequence"/>
</dbReference>
<evidence type="ECO:0000313" key="3">
    <source>
        <dbReference type="EMBL" id="ROO27294.1"/>
    </source>
</evidence>
<evidence type="ECO:0000259" key="2">
    <source>
        <dbReference type="Pfam" id="PF11127"/>
    </source>
</evidence>
<feature type="transmembrane region" description="Helical" evidence="1">
    <location>
        <begin position="6"/>
        <end position="23"/>
    </location>
</feature>
<dbReference type="EMBL" id="AYKH01000014">
    <property type="protein sequence ID" value="ROO27294.1"/>
    <property type="molecule type" value="Genomic_DNA"/>
</dbReference>
<feature type="transmembrane region" description="Helical" evidence="1">
    <location>
        <begin position="84"/>
        <end position="101"/>
    </location>
</feature>
<sequence length="115" mass="12435">MGFWEAIALATGAGIVILFLAALRHEEFDAEAPKYEMLGLPVPTRPPRRGSGRLGPTDRIVRLGAIGAAFYYAGHFGWGEPVGLVLALVGLYLSVTGLFGRDPIYYLRDSRSRAG</sequence>
<proteinExistence type="predicted"/>
<accession>A0A423PNU6</accession>
<keyword evidence="1" id="KW-1133">Transmembrane helix</keyword>
<dbReference type="AlphaFoldDB" id="A0A423PNU6"/>
<name>A0A423PNU6_9GAMM</name>
<organism evidence="3 4">
    <name type="scientific">Salinisphaera orenii MK-B5</name>
    <dbReference type="NCBI Taxonomy" id="856730"/>
    <lineage>
        <taxon>Bacteria</taxon>
        <taxon>Pseudomonadati</taxon>
        <taxon>Pseudomonadota</taxon>
        <taxon>Gammaproteobacteria</taxon>
        <taxon>Salinisphaerales</taxon>
        <taxon>Salinisphaeraceae</taxon>
        <taxon>Salinisphaera</taxon>
    </lineage>
</organism>
<dbReference type="RefSeq" id="WP_123631108.1">
    <property type="nucleotide sequence ID" value="NZ_AYKH01000014.1"/>
</dbReference>
<keyword evidence="4" id="KW-1185">Reference proteome</keyword>
<feature type="domain" description="Inner membrane protein YgaP-like transmembrane" evidence="2">
    <location>
        <begin position="55"/>
        <end position="107"/>
    </location>
</feature>
<comment type="caution">
    <text evidence="3">The sequence shown here is derived from an EMBL/GenBank/DDBJ whole genome shotgun (WGS) entry which is preliminary data.</text>
</comment>
<reference evidence="3 4" key="1">
    <citation type="submission" date="2013-10" db="EMBL/GenBank/DDBJ databases">
        <title>Salinisphaera orenii MK-B5 Genome Sequencing.</title>
        <authorList>
            <person name="Lai Q."/>
            <person name="Li C."/>
            <person name="Shao Z."/>
        </authorList>
    </citation>
    <scope>NUCLEOTIDE SEQUENCE [LARGE SCALE GENOMIC DNA]</scope>
    <source>
        <strain evidence="3 4">MK-B5</strain>
    </source>
</reference>